<keyword evidence="2 4" id="KW-0238">DNA-binding</keyword>
<dbReference type="Proteomes" id="UP001430172">
    <property type="component" value="Unassembled WGS sequence"/>
</dbReference>
<dbReference type="InterPro" id="IPR050109">
    <property type="entry name" value="HTH-type_TetR-like_transc_reg"/>
</dbReference>
<evidence type="ECO:0000259" key="5">
    <source>
        <dbReference type="PROSITE" id="PS50977"/>
    </source>
</evidence>
<evidence type="ECO:0000313" key="7">
    <source>
        <dbReference type="Proteomes" id="UP001430172"/>
    </source>
</evidence>
<proteinExistence type="predicted"/>
<dbReference type="PROSITE" id="PS50977">
    <property type="entry name" value="HTH_TETR_2"/>
    <property type="match status" value="1"/>
</dbReference>
<name>A0ABS2CMU5_9MICO</name>
<evidence type="ECO:0000256" key="3">
    <source>
        <dbReference type="ARBA" id="ARBA00023163"/>
    </source>
</evidence>
<dbReference type="PANTHER" id="PTHR30055:SF234">
    <property type="entry name" value="HTH-TYPE TRANSCRIPTIONAL REGULATOR BETI"/>
    <property type="match status" value="1"/>
</dbReference>
<sequence>MRADAQRNRDRIVEVAREVFREQGYDASLDEIARRAEVGPGTLYRHFPRRENLVDAVMQAWVDRVDAAADVALSRTGPPRERLLAWFEDYVGLITLHRGGAVKLTSALGDETSPIRTKCRVLTSAMGRVLDSERPALREGVDDVQVCRLVGGVATVADSGGLAADQVRPMLGVVVDGVLALERAGAVPTP</sequence>
<dbReference type="Gene3D" id="1.10.357.10">
    <property type="entry name" value="Tetracycline Repressor, domain 2"/>
    <property type="match status" value="1"/>
</dbReference>
<keyword evidence="7" id="KW-1185">Reference proteome</keyword>
<dbReference type="SUPFAM" id="SSF46689">
    <property type="entry name" value="Homeodomain-like"/>
    <property type="match status" value="1"/>
</dbReference>
<dbReference type="EMBL" id="JAFDVD010000008">
    <property type="protein sequence ID" value="MBM6400404.1"/>
    <property type="molecule type" value="Genomic_DNA"/>
</dbReference>
<protein>
    <submittedName>
        <fullName evidence="6">TetR/AcrR family transcriptional regulator</fullName>
    </submittedName>
</protein>
<evidence type="ECO:0000256" key="1">
    <source>
        <dbReference type="ARBA" id="ARBA00023015"/>
    </source>
</evidence>
<keyword evidence="1" id="KW-0805">Transcription regulation</keyword>
<evidence type="ECO:0000313" key="6">
    <source>
        <dbReference type="EMBL" id="MBM6400404.1"/>
    </source>
</evidence>
<accession>A0ABS2CMU5</accession>
<dbReference type="Pfam" id="PF00440">
    <property type="entry name" value="TetR_N"/>
    <property type="match status" value="1"/>
</dbReference>
<dbReference type="InterPro" id="IPR009057">
    <property type="entry name" value="Homeodomain-like_sf"/>
</dbReference>
<gene>
    <name evidence="6" type="ORF">JQN70_08415</name>
</gene>
<evidence type="ECO:0000256" key="2">
    <source>
        <dbReference type="ARBA" id="ARBA00023125"/>
    </source>
</evidence>
<evidence type="ECO:0000256" key="4">
    <source>
        <dbReference type="PROSITE-ProRule" id="PRU00335"/>
    </source>
</evidence>
<keyword evidence="3" id="KW-0804">Transcription</keyword>
<organism evidence="6 7">
    <name type="scientific">Phycicoccus sonneratiae</name>
    <dbReference type="NCBI Taxonomy" id="2807628"/>
    <lineage>
        <taxon>Bacteria</taxon>
        <taxon>Bacillati</taxon>
        <taxon>Actinomycetota</taxon>
        <taxon>Actinomycetes</taxon>
        <taxon>Micrococcales</taxon>
        <taxon>Intrasporangiaceae</taxon>
        <taxon>Phycicoccus</taxon>
    </lineage>
</organism>
<reference evidence="6" key="1">
    <citation type="submission" date="2021-02" db="EMBL/GenBank/DDBJ databases">
        <title>Phycicoccus sp. MQZ13P-5T, whole genome shotgun sequence.</title>
        <authorList>
            <person name="Tuo L."/>
        </authorList>
    </citation>
    <scope>NUCLEOTIDE SEQUENCE</scope>
    <source>
        <strain evidence="6">MQZ13P-5</strain>
    </source>
</reference>
<comment type="caution">
    <text evidence="6">The sequence shown here is derived from an EMBL/GenBank/DDBJ whole genome shotgun (WGS) entry which is preliminary data.</text>
</comment>
<feature type="domain" description="HTH tetR-type" evidence="5">
    <location>
        <begin position="6"/>
        <end position="65"/>
    </location>
</feature>
<feature type="DNA-binding region" description="H-T-H motif" evidence="4">
    <location>
        <begin position="28"/>
        <end position="47"/>
    </location>
</feature>
<dbReference type="PRINTS" id="PR00455">
    <property type="entry name" value="HTHTETR"/>
</dbReference>
<dbReference type="InterPro" id="IPR001647">
    <property type="entry name" value="HTH_TetR"/>
</dbReference>
<dbReference type="RefSeq" id="WP_204130870.1">
    <property type="nucleotide sequence ID" value="NZ_JAFDVD010000008.1"/>
</dbReference>
<dbReference type="PANTHER" id="PTHR30055">
    <property type="entry name" value="HTH-TYPE TRANSCRIPTIONAL REGULATOR RUTR"/>
    <property type="match status" value="1"/>
</dbReference>